<reference evidence="1" key="5">
    <citation type="journal article" date="2021" name="G3 (Bethesda)">
        <title>Aegilops tauschii genome assembly Aet v5.0 features greater sequence contiguity and improved annotation.</title>
        <authorList>
            <person name="Wang L."/>
            <person name="Zhu T."/>
            <person name="Rodriguez J.C."/>
            <person name="Deal K.R."/>
            <person name="Dubcovsky J."/>
            <person name="McGuire P.E."/>
            <person name="Lux T."/>
            <person name="Spannagl M."/>
            <person name="Mayer K.F.X."/>
            <person name="Baldrich P."/>
            <person name="Meyers B.C."/>
            <person name="Huo N."/>
            <person name="Gu Y.Q."/>
            <person name="Zhou H."/>
            <person name="Devos K.M."/>
            <person name="Bennetzen J.L."/>
            <person name="Unver T."/>
            <person name="Budak H."/>
            <person name="Gulick P.J."/>
            <person name="Galiba G."/>
            <person name="Kalapos B."/>
            <person name="Nelson D.R."/>
            <person name="Li P."/>
            <person name="You F.M."/>
            <person name="Luo M.C."/>
            <person name="Dvorak J."/>
        </authorList>
    </citation>
    <scope>NUCLEOTIDE SEQUENCE [LARGE SCALE GENOMIC DNA]</scope>
    <source>
        <strain evidence="1">cv. AL8/78</strain>
    </source>
</reference>
<dbReference type="Proteomes" id="UP000015105">
    <property type="component" value="Chromosome 7D"/>
</dbReference>
<dbReference type="Gramene" id="AET7Gv20801100.58">
    <property type="protein sequence ID" value="AET7Gv20801100.58"/>
    <property type="gene ID" value="AET7Gv20801100"/>
</dbReference>
<reference evidence="2" key="1">
    <citation type="journal article" date="2014" name="Science">
        <title>Ancient hybridizations among the ancestral genomes of bread wheat.</title>
        <authorList>
            <consortium name="International Wheat Genome Sequencing Consortium,"/>
            <person name="Marcussen T."/>
            <person name="Sandve S.R."/>
            <person name="Heier L."/>
            <person name="Spannagl M."/>
            <person name="Pfeifer M."/>
            <person name="Jakobsen K.S."/>
            <person name="Wulff B.B."/>
            <person name="Steuernagel B."/>
            <person name="Mayer K.F."/>
            <person name="Olsen O.A."/>
        </authorList>
    </citation>
    <scope>NUCLEOTIDE SEQUENCE [LARGE SCALE GENOMIC DNA]</scope>
    <source>
        <strain evidence="2">cv. AL8/78</strain>
    </source>
</reference>
<evidence type="ECO:0000313" key="1">
    <source>
        <dbReference type="EnsemblPlants" id="AET7Gv20801100.58"/>
    </source>
</evidence>
<keyword evidence="2" id="KW-1185">Reference proteome</keyword>
<protein>
    <submittedName>
        <fullName evidence="1">Uncharacterized protein</fullName>
    </submittedName>
</protein>
<name>A0A453S3H9_AEGTS</name>
<dbReference type="AlphaFoldDB" id="A0A453S3H9"/>
<evidence type="ECO:0000313" key="2">
    <source>
        <dbReference type="Proteomes" id="UP000015105"/>
    </source>
</evidence>
<accession>A0A453S3H9</accession>
<reference evidence="1" key="3">
    <citation type="journal article" date="2017" name="Nature">
        <title>Genome sequence of the progenitor of the wheat D genome Aegilops tauschii.</title>
        <authorList>
            <person name="Luo M.C."/>
            <person name="Gu Y.Q."/>
            <person name="Puiu D."/>
            <person name="Wang H."/>
            <person name="Twardziok S.O."/>
            <person name="Deal K.R."/>
            <person name="Huo N."/>
            <person name="Zhu T."/>
            <person name="Wang L."/>
            <person name="Wang Y."/>
            <person name="McGuire P.E."/>
            <person name="Liu S."/>
            <person name="Long H."/>
            <person name="Ramasamy R.K."/>
            <person name="Rodriguez J.C."/>
            <person name="Van S.L."/>
            <person name="Yuan L."/>
            <person name="Wang Z."/>
            <person name="Xia Z."/>
            <person name="Xiao L."/>
            <person name="Anderson O.D."/>
            <person name="Ouyang S."/>
            <person name="Liang Y."/>
            <person name="Zimin A.V."/>
            <person name="Pertea G."/>
            <person name="Qi P."/>
            <person name="Bennetzen J.L."/>
            <person name="Dai X."/>
            <person name="Dawson M.W."/>
            <person name="Muller H.G."/>
            <person name="Kugler K."/>
            <person name="Rivarola-Duarte L."/>
            <person name="Spannagl M."/>
            <person name="Mayer K.F.X."/>
            <person name="Lu F.H."/>
            <person name="Bevan M.W."/>
            <person name="Leroy P."/>
            <person name="Li P."/>
            <person name="You F.M."/>
            <person name="Sun Q."/>
            <person name="Liu Z."/>
            <person name="Lyons E."/>
            <person name="Wicker T."/>
            <person name="Salzberg S.L."/>
            <person name="Devos K.M."/>
            <person name="Dvorak J."/>
        </authorList>
    </citation>
    <scope>NUCLEOTIDE SEQUENCE [LARGE SCALE GENOMIC DNA]</scope>
    <source>
        <strain evidence="1">cv. AL8/78</strain>
    </source>
</reference>
<reference evidence="1" key="4">
    <citation type="submission" date="2019-03" db="UniProtKB">
        <authorList>
            <consortium name="EnsemblPlants"/>
        </authorList>
    </citation>
    <scope>IDENTIFICATION</scope>
</reference>
<proteinExistence type="predicted"/>
<dbReference type="EnsemblPlants" id="AET7Gv20801100.58">
    <property type="protein sequence ID" value="AET7Gv20801100.58"/>
    <property type="gene ID" value="AET7Gv20801100"/>
</dbReference>
<reference evidence="2" key="2">
    <citation type="journal article" date="2017" name="Nat. Plants">
        <title>The Aegilops tauschii genome reveals multiple impacts of transposons.</title>
        <authorList>
            <person name="Zhao G."/>
            <person name="Zou C."/>
            <person name="Li K."/>
            <person name="Wang K."/>
            <person name="Li T."/>
            <person name="Gao L."/>
            <person name="Zhang X."/>
            <person name="Wang H."/>
            <person name="Yang Z."/>
            <person name="Liu X."/>
            <person name="Jiang W."/>
            <person name="Mao L."/>
            <person name="Kong X."/>
            <person name="Jiao Y."/>
            <person name="Jia J."/>
        </authorList>
    </citation>
    <scope>NUCLEOTIDE SEQUENCE [LARGE SCALE GENOMIC DNA]</scope>
    <source>
        <strain evidence="2">cv. AL8/78</strain>
    </source>
</reference>
<sequence>VPSPDVKMASSASEKWAVVQYGHHGPATKVYRFQILLPNGTSTSLKLRDPGEEMPLPDFLHRIREELGDASAYGGQRRGIEWDGDVYLEDLLDRKIDKKVQFCDFVTKGTNILRLQVSSQLIHVLIPEMTADHLTHFLSIHLLC</sequence>
<organism evidence="1 2">
    <name type="scientific">Aegilops tauschii subsp. strangulata</name>
    <name type="common">Goatgrass</name>
    <dbReference type="NCBI Taxonomy" id="200361"/>
    <lineage>
        <taxon>Eukaryota</taxon>
        <taxon>Viridiplantae</taxon>
        <taxon>Streptophyta</taxon>
        <taxon>Embryophyta</taxon>
        <taxon>Tracheophyta</taxon>
        <taxon>Spermatophyta</taxon>
        <taxon>Magnoliopsida</taxon>
        <taxon>Liliopsida</taxon>
        <taxon>Poales</taxon>
        <taxon>Poaceae</taxon>
        <taxon>BOP clade</taxon>
        <taxon>Pooideae</taxon>
        <taxon>Triticodae</taxon>
        <taxon>Triticeae</taxon>
        <taxon>Triticinae</taxon>
        <taxon>Aegilops</taxon>
    </lineage>
</organism>